<dbReference type="InterPro" id="IPR015943">
    <property type="entry name" value="WD40/YVTN_repeat-like_dom_sf"/>
</dbReference>
<dbReference type="GO" id="GO:0006457">
    <property type="term" value="P:protein folding"/>
    <property type="evidence" value="ECO:0000318"/>
    <property type="project" value="GO_Central"/>
</dbReference>
<dbReference type="KEGG" id="tad:TRIADDRAFT_50446"/>
<keyword evidence="5" id="KW-0697">Rotamase</keyword>
<evidence type="ECO:0000313" key="10">
    <source>
        <dbReference type="EMBL" id="EDV22996.1"/>
    </source>
</evidence>
<dbReference type="InParanoid" id="B3S1E9"/>
<dbReference type="Gene3D" id="2.40.100.10">
    <property type="entry name" value="Cyclophilin-like"/>
    <property type="match status" value="1"/>
</dbReference>
<keyword evidence="3 7" id="KW-0853">WD repeat</keyword>
<dbReference type="RefSeq" id="XP_002113906.1">
    <property type="nucleotide sequence ID" value="XM_002113870.1"/>
</dbReference>
<dbReference type="STRING" id="10228.B3S1E9"/>
<evidence type="ECO:0000259" key="9">
    <source>
        <dbReference type="PROSITE" id="PS50072"/>
    </source>
</evidence>
<dbReference type="PRINTS" id="PR00153">
    <property type="entry name" value="CSAPPISMRASE"/>
</dbReference>
<dbReference type="PANTHER" id="PTHR45625:SF4">
    <property type="entry name" value="PEPTIDYLPROLYL ISOMERASE DOMAIN AND WD REPEAT-CONTAINING PROTEIN 1"/>
    <property type="match status" value="1"/>
</dbReference>
<evidence type="ECO:0000256" key="8">
    <source>
        <dbReference type="SAM" id="MobiDB-lite"/>
    </source>
</evidence>
<protein>
    <recommendedName>
        <fullName evidence="2">peptidylprolyl isomerase</fullName>
        <ecNumber evidence="2">5.2.1.8</ecNumber>
    </recommendedName>
</protein>
<dbReference type="Pfam" id="PF00160">
    <property type="entry name" value="Pro_isomerase"/>
    <property type="match status" value="1"/>
</dbReference>
<evidence type="ECO:0000256" key="3">
    <source>
        <dbReference type="ARBA" id="ARBA00022574"/>
    </source>
</evidence>
<comment type="catalytic activity">
    <reaction evidence="1">
        <text>[protein]-peptidylproline (omega=180) = [protein]-peptidylproline (omega=0)</text>
        <dbReference type="Rhea" id="RHEA:16237"/>
        <dbReference type="Rhea" id="RHEA-COMP:10747"/>
        <dbReference type="Rhea" id="RHEA-COMP:10748"/>
        <dbReference type="ChEBI" id="CHEBI:83833"/>
        <dbReference type="ChEBI" id="CHEBI:83834"/>
        <dbReference type="EC" id="5.2.1.8"/>
    </reaction>
</comment>
<dbReference type="InterPro" id="IPR044666">
    <property type="entry name" value="Cyclophilin_A-like"/>
</dbReference>
<dbReference type="Proteomes" id="UP000009022">
    <property type="component" value="Unassembled WGS sequence"/>
</dbReference>
<feature type="domain" description="PPIase cyclophilin-type" evidence="9">
    <location>
        <begin position="456"/>
        <end position="611"/>
    </location>
</feature>
<evidence type="ECO:0000256" key="5">
    <source>
        <dbReference type="ARBA" id="ARBA00023110"/>
    </source>
</evidence>
<feature type="compositionally biased region" description="Basic and acidic residues" evidence="8">
    <location>
        <begin position="1"/>
        <end position="11"/>
    </location>
</feature>
<dbReference type="GO" id="GO:0005634">
    <property type="term" value="C:nucleus"/>
    <property type="evidence" value="ECO:0007669"/>
    <property type="project" value="UniProtKB-ARBA"/>
</dbReference>
<keyword evidence="4" id="KW-0677">Repeat</keyword>
<evidence type="ECO:0000256" key="4">
    <source>
        <dbReference type="ARBA" id="ARBA00022737"/>
    </source>
</evidence>
<organism evidence="10 11">
    <name type="scientific">Trichoplax adhaerens</name>
    <name type="common">Trichoplax reptans</name>
    <dbReference type="NCBI Taxonomy" id="10228"/>
    <lineage>
        <taxon>Eukaryota</taxon>
        <taxon>Metazoa</taxon>
        <taxon>Placozoa</taxon>
        <taxon>Uniplacotomia</taxon>
        <taxon>Trichoplacea</taxon>
        <taxon>Trichoplacidae</taxon>
        <taxon>Trichoplax</taxon>
    </lineage>
</organism>
<keyword evidence="11" id="KW-1185">Reference proteome</keyword>
<dbReference type="CTD" id="6755119"/>
<dbReference type="SUPFAM" id="SSF50978">
    <property type="entry name" value="WD40 repeat-like"/>
    <property type="match status" value="1"/>
</dbReference>
<dbReference type="FunCoup" id="B3S1E9">
    <property type="interactions" value="1882"/>
</dbReference>
<evidence type="ECO:0000256" key="6">
    <source>
        <dbReference type="ARBA" id="ARBA00023235"/>
    </source>
</evidence>
<name>B3S1E9_TRIAD</name>
<dbReference type="EMBL" id="DS985247">
    <property type="protein sequence ID" value="EDV22996.1"/>
    <property type="molecule type" value="Genomic_DNA"/>
</dbReference>
<dbReference type="Gene3D" id="2.130.10.10">
    <property type="entry name" value="YVTN repeat-like/Quinoprotein amine dehydrogenase"/>
    <property type="match status" value="1"/>
</dbReference>
<dbReference type="SMART" id="SM00320">
    <property type="entry name" value="WD40"/>
    <property type="match status" value="4"/>
</dbReference>
<dbReference type="PhylomeDB" id="B3S1E9"/>
<feature type="region of interest" description="Disordered" evidence="8">
    <location>
        <begin position="1"/>
        <end position="21"/>
    </location>
</feature>
<dbReference type="OMA" id="GMVEYWR"/>
<evidence type="ECO:0000256" key="1">
    <source>
        <dbReference type="ARBA" id="ARBA00000971"/>
    </source>
</evidence>
<dbReference type="InterPro" id="IPR036322">
    <property type="entry name" value="WD40_repeat_dom_sf"/>
</dbReference>
<dbReference type="PROSITE" id="PS50072">
    <property type="entry name" value="CSA_PPIASE_2"/>
    <property type="match status" value="1"/>
</dbReference>
<evidence type="ECO:0000313" key="11">
    <source>
        <dbReference type="Proteomes" id="UP000009022"/>
    </source>
</evidence>
<dbReference type="eggNOG" id="KOG0882">
    <property type="taxonomic scope" value="Eukaryota"/>
</dbReference>
<keyword evidence="6" id="KW-0413">Isomerase</keyword>
<accession>B3S1E9</accession>
<dbReference type="InterPro" id="IPR029000">
    <property type="entry name" value="Cyclophilin-like_dom_sf"/>
</dbReference>
<gene>
    <name evidence="10" type="ORF">TRIADDRAFT_50446</name>
</gene>
<dbReference type="InterPro" id="IPR001680">
    <property type="entry name" value="WD40_rpt"/>
</dbReference>
<dbReference type="AlphaFoldDB" id="B3S1E9"/>
<sequence>MANVAEKRTAEDSDDEVIGPMPSLAAKPNSKRVKVLKFEHLYLANLPSAESYEKSLMHRDVINNVLITRTDFVVTSSCDGHIKFWKKCDELIEFVKHFRAHRETVVDIAASCDGLLVASASTDKSIKIFDVINFDMINMLKLSYVPGCCQWIHTSDSAVALIACSERSNGNIYIYDGRGNNEAIQTITLHSKPVTFIGYNSVFDVVISGDEAGMLEYWSGTSNDFKFPEILDFEFKTDTDLYHFAMHKTVPMSISFSSNGKLLAIVAEDRTISVFRFLSGKLKVIFNEKVDSYDRGLKTGSQLPNMEINRRIAVERDIEKADGLSHVNAIFDDSGHMLIYATMLGIKVMNLQTNTCIRTLGKAENVRFLNIALYQSKPKQSGISIELEASTNSSSQKTTSDPMIVSTGWKKNRFYMFSTREPDDTKGAEVDRDVFNEKPSREEQLAAVKDSSNVMLGDSSVMHTTMGDIQIELFPKVAPKAVENFCTHSKNGYYNGHIFHRVIKAFMIQTGDPLGTGTGGTSIWGKEFEDEFHSSVRHDRPYTVSMANAGPGTNGSQFFITVVPTPWLDNKHTIFGRVVKGMEVVQNISNVKCDPKTDRPYDDIKIISITIK</sequence>
<dbReference type="GeneID" id="6755119"/>
<dbReference type="SUPFAM" id="SSF50891">
    <property type="entry name" value="Cyclophilin-like"/>
    <property type="match status" value="1"/>
</dbReference>
<dbReference type="CDD" id="cd01927">
    <property type="entry name" value="cyclophilin_WD40"/>
    <property type="match status" value="1"/>
</dbReference>
<dbReference type="EC" id="5.2.1.8" evidence="2"/>
<reference evidence="10 11" key="1">
    <citation type="journal article" date="2008" name="Nature">
        <title>The Trichoplax genome and the nature of placozoans.</title>
        <authorList>
            <person name="Srivastava M."/>
            <person name="Begovic E."/>
            <person name="Chapman J."/>
            <person name="Putnam N.H."/>
            <person name="Hellsten U."/>
            <person name="Kawashima T."/>
            <person name="Kuo A."/>
            <person name="Mitros T."/>
            <person name="Salamov A."/>
            <person name="Carpenter M.L."/>
            <person name="Signorovitch A.Y."/>
            <person name="Moreno M.A."/>
            <person name="Kamm K."/>
            <person name="Grimwood J."/>
            <person name="Schmutz J."/>
            <person name="Shapiro H."/>
            <person name="Grigoriev I.V."/>
            <person name="Buss L.W."/>
            <person name="Schierwater B."/>
            <person name="Dellaporta S.L."/>
            <person name="Rokhsar D.S."/>
        </authorList>
    </citation>
    <scope>NUCLEOTIDE SEQUENCE [LARGE SCALE GENOMIC DNA]</scope>
    <source>
        <strain evidence="10 11">Grell-BS-1999</strain>
    </source>
</reference>
<dbReference type="HOGENOM" id="CLU_012062_31_2_1"/>
<proteinExistence type="predicted"/>
<dbReference type="GO" id="GO:0003755">
    <property type="term" value="F:peptidyl-prolyl cis-trans isomerase activity"/>
    <property type="evidence" value="ECO:0000318"/>
    <property type="project" value="GO_Central"/>
</dbReference>
<dbReference type="FunFam" id="2.40.100.10:FF:000003">
    <property type="entry name" value="Peptidylprolyl isomerase domain and WD repeat-containing 1"/>
    <property type="match status" value="1"/>
</dbReference>
<dbReference type="InterPro" id="IPR002130">
    <property type="entry name" value="Cyclophilin-type_PPIase_dom"/>
</dbReference>
<dbReference type="OrthoDB" id="10264753at2759"/>
<dbReference type="PANTHER" id="PTHR45625">
    <property type="entry name" value="PEPTIDYL-PROLYL CIS-TRANS ISOMERASE-RELATED"/>
    <property type="match status" value="1"/>
</dbReference>
<dbReference type="PROSITE" id="PS50082">
    <property type="entry name" value="WD_REPEATS_2"/>
    <property type="match status" value="1"/>
</dbReference>
<dbReference type="Pfam" id="PF00400">
    <property type="entry name" value="WD40"/>
    <property type="match status" value="2"/>
</dbReference>
<dbReference type="PROSITE" id="PS50294">
    <property type="entry name" value="WD_REPEATS_REGION"/>
    <property type="match status" value="1"/>
</dbReference>
<evidence type="ECO:0000256" key="2">
    <source>
        <dbReference type="ARBA" id="ARBA00013194"/>
    </source>
</evidence>
<evidence type="ECO:0000256" key="7">
    <source>
        <dbReference type="PROSITE-ProRule" id="PRU00221"/>
    </source>
</evidence>
<feature type="repeat" description="WD" evidence="7">
    <location>
        <begin position="98"/>
        <end position="139"/>
    </location>
</feature>